<dbReference type="InterPro" id="IPR000620">
    <property type="entry name" value="EamA_dom"/>
</dbReference>
<feature type="transmembrane region" description="Helical" evidence="2">
    <location>
        <begin position="30"/>
        <end position="48"/>
    </location>
</feature>
<protein>
    <submittedName>
        <fullName evidence="4">DMT family transporter</fullName>
    </submittedName>
</protein>
<comment type="caution">
    <text evidence="4">The sequence shown here is derived from an EMBL/GenBank/DDBJ whole genome shotgun (WGS) entry which is preliminary data.</text>
</comment>
<dbReference type="InterPro" id="IPR037185">
    <property type="entry name" value="EmrE-like"/>
</dbReference>
<evidence type="ECO:0000256" key="2">
    <source>
        <dbReference type="SAM" id="Phobius"/>
    </source>
</evidence>
<name>A0ABN1TFK4_9ACTN</name>
<feature type="domain" description="EamA" evidence="3">
    <location>
        <begin position="5"/>
        <end position="127"/>
    </location>
</feature>
<evidence type="ECO:0000256" key="1">
    <source>
        <dbReference type="ARBA" id="ARBA00007362"/>
    </source>
</evidence>
<feature type="transmembrane region" description="Helical" evidence="2">
    <location>
        <begin position="55"/>
        <end position="76"/>
    </location>
</feature>
<dbReference type="Proteomes" id="UP001499987">
    <property type="component" value="Unassembled WGS sequence"/>
</dbReference>
<dbReference type="SUPFAM" id="SSF103481">
    <property type="entry name" value="Multidrug resistance efflux transporter EmrE"/>
    <property type="match status" value="2"/>
</dbReference>
<keyword evidence="2" id="KW-0812">Transmembrane</keyword>
<proteinExistence type="inferred from homology"/>
<accession>A0ABN1TFK4</accession>
<keyword evidence="2" id="KW-1133">Transmembrane helix</keyword>
<feature type="transmembrane region" description="Helical" evidence="2">
    <location>
        <begin position="139"/>
        <end position="158"/>
    </location>
</feature>
<reference evidence="4 5" key="1">
    <citation type="journal article" date="2019" name="Int. J. Syst. Evol. Microbiol.">
        <title>The Global Catalogue of Microorganisms (GCM) 10K type strain sequencing project: providing services to taxonomists for standard genome sequencing and annotation.</title>
        <authorList>
            <consortium name="The Broad Institute Genomics Platform"/>
            <consortium name="The Broad Institute Genome Sequencing Center for Infectious Disease"/>
            <person name="Wu L."/>
            <person name="Ma J."/>
        </authorList>
    </citation>
    <scope>NUCLEOTIDE SEQUENCE [LARGE SCALE GENOMIC DNA]</scope>
    <source>
        <strain evidence="4 5">JCM 13002</strain>
    </source>
</reference>
<feature type="transmembrane region" description="Helical" evidence="2">
    <location>
        <begin position="170"/>
        <end position="191"/>
    </location>
</feature>
<dbReference type="RefSeq" id="WP_425555149.1">
    <property type="nucleotide sequence ID" value="NZ_BAAALD010000019.1"/>
</dbReference>
<feature type="transmembrane region" description="Helical" evidence="2">
    <location>
        <begin position="258"/>
        <end position="277"/>
    </location>
</feature>
<dbReference type="Gene3D" id="1.10.3730.20">
    <property type="match status" value="2"/>
</dbReference>
<dbReference type="Pfam" id="PF00892">
    <property type="entry name" value="EamA"/>
    <property type="match status" value="2"/>
</dbReference>
<gene>
    <name evidence="4" type="ORF">GCM10009663_25240</name>
</gene>
<feature type="transmembrane region" description="Helical" evidence="2">
    <location>
        <begin position="88"/>
        <end position="106"/>
    </location>
</feature>
<comment type="similarity">
    <text evidence="1">Belongs to the EamA transporter family.</text>
</comment>
<organism evidence="4 5">
    <name type="scientific">Kitasatospora arboriphila</name>
    <dbReference type="NCBI Taxonomy" id="258052"/>
    <lineage>
        <taxon>Bacteria</taxon>
        <taxon>Bacillati</taxon>
        <taxon>Actinomycetota</taxon>
        <taxon>Actinomycetes</taxon>
        <taxon>Kitasatosporales</taxon>
        <taxon>Streptomycetaceae</taxon>
        <taxon>Kitasatospora</taxon>
    </lineage>
</organism>
<evidence type="ECO:0000259" key="3">
    <source>
        <dbReference type="Pfam" id="PF00892"/>
    </source>
</evidence>
<feature type="transmembrane region" description="Helical" evidence="2">
    <location>
        <begin position="203"/>
        <end position="223"/>
    </location>
</feature>
<feature type="domain" description="EamA" evidence="3">
    <location>
        <begin position="141"/>
        <end position="274"/>
    </location>
</feature>
<feature type="transmembrane region" description="Helical" evidence="2">
    <location>
        <begin position="230"/>
        <end position="252"/>
    </location>
</feature>
<feature type="transmembrane region" description="Helical" evidence="2">
    <location>
        <begin position="113"/>
        <end position="133"/>
    </location>
</feature>
<sequence>MVPVVVLVAAALHAVWNALAHALPDKVVGFALINAAFLGGGILLACLAPLPDARAWPYLAASAVLQVLYQLLLLQAYRLGDFGQMYPLARGTAPWLVAALSVLVLGRPLGTGQWAGILVISAGLAGLALADGVPGRAQLPAVAAALGTGAMIAGYTVVDGTGVRTSTTVLGYIAWLFVLQGAGMLLTAVLLRGPSLFCEPGPGWVQGVTGGVLSLAAYGLVVWAQAHGDLATIAALRETSIVIAAVIGALVFRERLGVARMAAGAVVVAGIAVLQLTPA</sequence>
<keyword evidence="2" id="KW-0472">Membrane</keyword>
<evidence type="ECO:0000313" key="4">
    <source>
        <dbReference type="EMBL" id="GAA1081367.1"/>
    </source>
</evidence>
<evidence type="ECO:0000313" key="5">
    <source>
        <dbReference type="Proteomes" id="UP001499987"/>
    </source>
</evidence>
<dbReference type="EMBL" id="BAAALD010000019">
    <property type="protein sequence ID" value="GAA1081367.1"/>
    <property type="molecule type" value="Genomic_DNA"/>
</dbReference>
<keyword evidence="5" id="KW-1185">Reference proteome</keyword>